<dbReference type="Gene3D" id="3.90.650.10">
    <property type="entry name" value="PurM-like C-terminal domain"/>
    <property type="match status" value="1"/>
</dbReference>
<dbReference type="PANTHER" id="PTHR30270:SF0">
    <property type="entry name" value="THIAMINE-MONOPHOSPHATE KINASE"/>
    <property type="match status" value="1"/>
</dbReference>
<feature type="binding site" evidence="2">
    <location>
        <position position="59"/>
    </location>
    <ligand>
        <name>substrate</name>
    </ligand>
</feature>
<keyword evidence="6" id="KW-1185">Reference proteome</keyword>
<dbReference type="InterPro" id="IPR010918">
    <property type="entry name" value="PurM-like_C_dom"/>
</dbReference>
<dbReference type="Pfam" id="PF00586">
    <property type="entry name" value="AIRS"/>
    <property type="match status" value="1"/>
</dbReference>
<organism evidence="5 6">
    <name type="scientific">Zhongshania arctica</name>
    <dbReference type="NCBI Taxonomy" id="3238302"/>
    <lineage>
        <taxon>Bacteria</taxon>
        <taxon>Pseudomonadati</taxon>
        <taxon>Pseudomonadota</taxon>
        <taxon>Gammaproteobacteria</taxon>
        <taxon>Cellvibrionales</taxon>
        <taxon>Spongiibacteraceae</taxon>
        <taxon>Zhongshania</taxon>
    </lineage>
</organism>
<reference evidence="5 6" key="1">
    <citation type="journal article" date="2011" name="Int. J. Syst. Evol. Microbiol.">
        <title>Zhongshania antarctica gen. nov., sp. nov. and Zhongshania guokunii sp. nov., gammaproteobacteria respectively isolated from coastal attached (fast) ice and surface seawater of the Antarctic.</title>
        <authorList>
            <person name="Li H.J."/>
            <person name="Zhang X.Y."/>
            <person name="Chen C.X."/>
            <person name="Zhang Y.J."/>
            <person name="Gao Z.M."/>
            <person name="Yu Y."/>
            <person name="Chen X.L."/>
            <person name="Chen B."/>
            <person name="Zhang Y.Z."/>
        </authorList>
    </citation>
    <scope>NUCLEOTIDE SEQUENCE [LARGE SCALE GENOMIC DNA]</scope>
    <source>
        <strain evidence="5 6">R06B22</strain>
    </source>
</reference>
<feature type="domain" description="PurM-like N-terminal" evidence="3">
    <location>
        <begin position="33"/>
        <end position="141"/>
    </location>
</feature>
<feature type="binding site" evidence="2">
    <location>
        <position position="264"/>
    </location>
    <ligand>
        <name>substrate</name>
    </ligand>
</feature>
<dbReference type="InterPro" id="IPR006283">
    <property type="entry name" value="ThiL-like"/>
</dbReference>
<dbReference type="RefSeq" id="WP_368374681.1">
    <property type="nucleotide sequence ID" value="NZ_JBFRYB010000001.1"/>
</dbReference>
<evidence type="ECO:0000259" key="4">
    <source>
        <dbReference type="Pfam" id="PF02769"/>
    </source>
</evidence>
<dbReference type="InterPro" id="IPR016188">
    <property type="entry name" value="PurM-like_N"/>
</dbReference>
<feature type="binding site" evidence="2">
    <location>
        <position position="80"/>
    </location>
    <ligand>
        <name>Mg(2+)</name>
        <dbReference type="ChEBI" id="CHEBI:18420"/>
        <label>3</label>
    </ligand>
</feature>
<feature type="binding site" evidence="2">
    <location>
        <position position="127"/>
    </location>
    <ligand>
        <name>Mg(2+)</name>
        <dbReference type="ChEBI" id="CHEBI:18420"/>
        <label>1</label>
    </ligand>
</feature>
<comment type="miscellaneous">
    <text evidence="2">Reaction mechanism of ThiL seems to utilize a direct, inline transfer of the gamma-phosphate of ATP to TMP rather than a phosphorylated enzyme intermediate.</text>
</comment>
<protein>
    <recommendedName>
        <fullName evidence="2">Thiamine-monophosphate kinase</fullName>
        <shortName evidence="2">TMP kinase</shortName>
        <shortName evidence="2">Thiamine-phosphate kinase</shortName>
        <ecNumber evidence="2">2.7.4.16</ecNumber>
    </recommendedName>
</protein>
<comment type="caution">
    <text evidence="5">The sequence shown here is derived from an EMBL/GenBank/DDBJ whole genome shotgun (WGS) entry which is preliminary data.</text>
</comment>
<dbReference type="EC" id="2.7.4.16" evidence="2"/>
<dbReference type="NCBIfam" id="TIGR01379">
    <property type="entry name" value="thiL"/>
    <property type="match status" value="1"/>
</dbReference>
<gene>
    <name evidence="2 5" type="primary">thiL</name>
    <name evidence="5" type="ORF">AB4875_03605</name>
</gene>
<comment type="function">
    <text evidence="2">Catalyzes the ATP-dependent phosphorylation of thiamine-monophosphate (TMP) to form thiamine-pyrophosphate (TPP), the active form of vitamin B1.</text>
</comment>
<keyword evidence="2" id="KW-0547">Nucleotide-binding</keyword>
<feature type="binding site" evidence="2">
    <location>
        <position position="80"/>
    </location>
    <ligand>
        <name>Mg(2+)</name>
        <dbReference type="ChEBI" id="CHEBI:18420"/>
        <label>2</label>
    </ligand>
</feature>
<dbReference type="Pfam" id="PF02769">
    <property type="entry name" value="AIRS_C"/>
    <property type="match status" value="1"/>
</dbReference>
<feature type="binding site" evidence="2">
    <location>
        <position position="50"/>
    </location>
    <ligand>
        <name>Mg(2+)</name>
        <dbReference type="ChEBI" id="CHEBI:18420"/>
        <label>4</label>
    </ligand>
</feature>
<comment type="caution">
    <text evidence="2">Lacks conserved residue(s) required for the propagation of feature annotation.</text>
</comment>
<keyword evidence="2 5" id="KW-0418">Kinase</keyword>
<evidence type="ECO:0000259" key="3">
    <source>
        <dbReference type="Pfam" id="PF00586"/>
    </source>
</evidence>
<keyword evidence="2" id="KW-0479">Metal-binding</keyword>
<feature type="binding site" evidence="2">
    <location>
        <position position="52"/>
    </location>
    <ligand>
        <name>Mg(2+)</name>
        <dbReference type="ChEBI" id="CHEBI:18420"/>
        <label>2</label>
    </ligand>
</feature>
<feature type="binding site" evidence="2">
    <location>
        <position position="35"/>
    </location>
    <ligand>
        <name>Mg(2+)</name>
        <dbReference type="ChEBI" id="CHEBI:18420"/>
        <label>3</label>
    </ligand>
</feature>
<evidence type="ECO:0000256" key="1">
    <source>
        <dbReference type="ARBA" id="ARBA00022977"/>
    </source>
</evidence>
<proteinExistence type="inferred from homology"/>
<dbReference type="SUPFAM" id="SSF55326">
    <property type="entry name" value="PurM N-terminal domain-like"/>
    <property type="match status" value="1"/>
</dbReference>
<feature type="binding site" evidence="2">
    <location>
        <position position="219"/>
    </location>
    <ligand>
        <name>Mg(2+)</name>
        <dbReference type="ChEBI" id="CHEBI:18420"/>
        <label>5</label>
    </ligand>
</feature>
<evidence type="ECO:0000256" key="2">
    <source>
        <dbReference type="HAMAP-Rule" id="MF_02128"/>
    </source>
</evidence>
<comment type="catalytic activity">
    <reaction evidence="2">
        <text>thiamine phosphate + ATP = thiamine diphosphate + ADP</text>
        <dbReference type="Rhea" id="RHEA:15913"/>
        <dbReference type="ChEBI" id="CHEBI:30616"/>
        <dbReference type="ChEBI" id="CHEBI:37575"/>
        <dbReference type="ChEBI" id="CHEBI:58937"/>
        <dbReference type="ChEBI" id="CHEBI:456216"/>
        <dbReference type="EC" id="2.7.4.16"/>
    </reaction>
</comment>
<dbReference type="SUPFAM" id="SSF56042">
    <property type="entry name" value="PurM C-terminal domain-like"/>
    <property type="match status" value="1"/>
</dbReference>
<dbReference type="EMBL" id="JBFRYB010000001">
    <property type="protein sequence ID" value="MEX1664559.1"/>
    <property type="molecule type" value="Genomic_DNA"/>
</dbReference>
<feature type="binding site" evidence="2">
    <location>
        <begin position="126"/>
        <end position="127"/>
    </location>
    <ligand>
        <name>ATP</name>
        <dbReference type="ChEBI" id="CHEBI:30616"/>
    </ligand>
</feature>
<feature type="binding site" evidence="2">
    <location>
        <position position="35"/>
    </location>
    <ligand>
        <name>Mg(2+)</name>
        <dbReference type="ChEBI" id="CHEBI:18420"/>
        <label>4</label>
    </ligand>
</feature>
<dbReference type="PANTHER" id="PTHR30270">
    <property type="entry name" value="THIAMINE-MONOPHOSPHATE KINASE"/>
    <property type="match status" value="1"/>
</dbReference>
<dbReference type="InterPro" id="IPR036921">
    <property type="entry name" value="PurM-like_N_sf"/>
</dbReference>
<feature type="binding site" evidence="2">
    <location>
        <position position="319"/>
    </location>
    <ligand>
        <name>substrate</name>
    </ligand>
</feature>
<dbReference type="Proteomes" id="UP001557484">
    <property type="component" value="Unassembled WGS sequence"/>
</dbReference>
<sequence length="322" mass="33164">MPVSEFDIIQRYFREGAGKIIGAGTSAVRCGIGDDCAVLSLAVGHELLLSVDTLVESVHFPVNYSSALLARRALAVCASDLAASGASPLAFTLALTLPTVDEDWLSAFSVSLADAAAEFGMVLVGGDTTRGPLCLSLQVMGSAPAGQALLRNGAQVGDVIYVSGSLGDASAALAFLNTEPAELQADQADLLARYHAPTPRLVLGQNLRNLATAAIDISDGLAADLGHILKASGVAGVVRVQDLPLSAALLNHGSALDAALSGGDDYELCFTVPASRRADVAFLSASLDLALSEIGYIEVGHGLRCIDAQNKVYSPANGYQHF</sequence>
<keyword evidence="1 2" id="KW-0784">Thiamine biosynthesis</keyword>
<feature type="binding site" evidence="2">
    <location>
        <position position="80"/>
    </location>
    <ligand>
        <name>Mg(2+)</name>
        <dbReference type="ChEBI" id="CHEBI:18420"/>
        <label>4</label>
    </ligand>
</feature>
<dbReference type="Gene3D" id="3.30.1330.10">
    <property type="entry name" value="PurM-like, N-terminal domain"/>
    <property type="match status" value="1"/>
</dbReference>
<dbReference type="HAMAP" id="MF_02128">
    <property type="entry name" value="TMP_kinase"/>
    <property type="match status" value="1"/>
</dbReference>
<dbReference type="InterPro" id="IPR036676">
    <property type="entry name" value="PurM-like_C_sf"/>
</dbReference>
<accession>A0ABV3TTT4</accession>
<feature type="binding site" evidence="2">
    <location>
        <position position="52"/>
    </location>
    <ligand>
        <name>Mg(2+)</name>
        <dbReference type="ChEBI" id="CHEBI:18420"/>
        <label>1</label>
    </ligand>
</feature>
<feature type="binding site" evidence="2">
    <location>
        <position position="218"/>
    </location>
    <ligand>
        <name>ATP</name>
        <dbReference type="ChEBI" id="CHEBI:30616"/>
    </ligand>
</feature>
<keyword evidence="2" id="KW-0460">Magnesium</keyword>
<comment type="pathway">
    <text evidence="2">Cofactor biosynthesis; thiamine diphosphate biosynthesis; thiamine diphosphate from thiamine phosphate: step 1/1.</text>
</comment>
<evidence type="ECO:0000313" key="5">
    <source>
        <dbReference type="EMBL" id="MEX1664559.1"/>
    </source>
</evidence>
<name>A0ABV3TTT4_9GAMM</name>
<dbReference type="PIRSF" id="PIRSF005303">
    <property type="entry name" value="Thiam_monoph_kin"/>
    <property type="match status" value="1"/>
</dbReference>
<dbReference type="GO" id="GO:0009030">
    <property type="term" value="F:thiamine-phosphate kinase activity"/>
    <property type="evidence" value="ECO:0007669"/>
    <property type="project" value="UniProtKB-EC"/>
</dbReference>
<feature type="domain" description="PurM-like C-terminal" evidence="4">
    <location>
        <begin position="155"/>
        <end position="304"/>
    </location>
</feature>
<dbReference type="CDD" id="cd02194">
    <property type="entry name" value="ThiL"/>
    <property type="match status" value="1"/>
</dbReference>
<evidence type="ECO:0000313" key="6">
    <source>
        <dbReference type="Proteomes" id="UP001557484"/>
    </source>
</evidence>
<keyword evidence="2" id="KW-0067">ATP-binding</keyword>
<keyword evidence="2 5" id="KW-0808">Transferase</keyword>
<feature type="binding site" evidence="2">
    <location>
        <position position="216"/>
    </location>
    <ligand>
        <name>Mg(2+)</name>
        <dbReference type="ChEBI" id="CHEBI:18420"/>
        <label>3</label>
    </ligand>
</feature>
<comment type="similarity">
    <text evidence="2">Belongs to the thiamine-monophosphate kinase family.</text>
</comment>
<feature type="binding site" evidence="2">
    <location>
        <position position="151"/>
    </location>
    <ligand>
        <name>ATP</name>
        <dbReference type="ChEBI" id="CHEBI:30616"/>
    </ligand>
</feature>